<organism evidence="3 4">
    <name type="scientific">Magallana gigas</name>
    <name type="common">Pacific oyster</name>
    <name type="synonym">Crassostrea gigas</name>
    <dbReference type="NCBI Taxonomy" id="29159"/>
    <lineage>
        <taxon>Eukaryota</taxon>
        <taxon>Metazoa</taxon>
        <taxon>Spiralia</taxon>
        <taxon>Lophotrochozoa</taxon>
        <taxon>Mollusca</taxon>
        <taxon>Bivalvia</taxon>
        <taxon>Autobranchia</taxon>
        <taxon>Pteriomorphia</taxon>
        <taxon>Ostreida</taxon>
        <taxon>Ostreoidea</taxon>
        <taxon>Ostreidae</taxon>
        <taxon>Magallana</taxon>
    </lineage>
</organism>
<dbReference type="Proteomes" id="UP000005408">
    <property type="component" value="Unassembled WGS sequence"/>
</dbReference>
<reference evidence="3" key="1">
    <citation type="submission" date="2022-08" db="UniProtKB">
        <authorList>
            <consortium name="EnsemblMetazoa"/>
        </authorList>
    </citation>
    <scope>IDENTIFICATION</scope>
    <source>
        <strain evidence="3">05x7-T-G4-1.051#20</strain>
    </source>
</reference>
<feature type="signal peptide" evidence="2">
    <location>
        <begin position="1"/>
        <end position="26"/>
    </location>
</feature>
<dbReference type="EnsemblMetazoa" id="G33363.1">
    <property type="protein sequence ID" value="G33363.1:cds"/>
    <property type="gene ID" value="G33363"/>
</dbReference>
<keyword evidence="1" id="KW-0472">Membrane</keyword>
<feature type="chain" id="PRO_5036505191" description="TNFR-Cys domain-containing protein" evidence="2">
    <location>
        <begin position="27"/>
        <end position="160"/>
    </location>
</feature>
<sequence>MVLSIGKKSLLVVFLDSLFMSDLCEVEVFGCPEERFYGSNCSIPCPDCNCQYCHIETGICQDYKPEYQCHRCELDGRLNERNIEFYSLIGALGLSTIIIIVLIICQRMQRRNHKNQSTDDTPFRHTAAVANQGGAAFGSYMDSVEHISCRLYDEIQEDKM</sequence>
<feature type="transmembrane region" description="Helical" evidence="1">
    <location>
        <begin position="85"/>
        <end position="105"/>
    </location>
</feature>
<keyword evidence="1" id="KW-0812">Transmembrane</keyword>
<name>A0A8W8MEA8_MAGGI</name>
<dbReference type="AlphaFoldDB" id="A0A8W8MEA8"/>
<evidence type="ECO:0000256" key="2">
    <source>
        <dbReference type="SAM" id="SignalP"/>
    </source>
</evidence>
<proteinExistence type="predicted"/>
<evidence type="ECO:0008006" key="5">
    <source>
        <dbReference type="Google" id="ProtNLM"/>
    </source>
</evidence>
<keyword evidence="2" id="KW-0732">Signal</keyword>
<accession>A0A8W8MEA8</accession>
<keyword evidence="1" id="KW-1133">Transmembrane helix</keyword>
<keyword evidence="4" id="KW-1185">Reference proteome</keyword>
<evidence type="ECO:0000313" key="4">
    <source>
        <dbReference type="Proteomes" id="UP000005408"/>
    </source>
</evidence>
<evidence type="ECO:0000256" key="1">
    <source>
        <dbReference type="SAM" id="Phobius"/>
    </source>
</evidence>
<evidence type="ECO:0000313" key="3">
    <source>
        <dbReference type="EnsemblMetazoa" id="G33363.1:cds"/>
    </source>
</evidence>
<protein>
    <recommendedName>
        <fullName evidence="5">TNFR-Cys domain-containing protein</fullName>
    </recommendedName>
</protein>